<dbReference type="Proteomes" id="UP000323886">
    <property type="component" value="Unassembled WGS sequence"/>
</dbReference>
<accession>A0A5M6I499</accession>
<evidence type="ECO:0000256" key="1">
    <source>
        <dbReference type="SAM" id="Phobius"/>
    </source>
</evidence>
<keyword evidence="1" id="KW-0812">Transmembrane</keyword>
<dbReference type="EMBL" id="VWPL01000005">
    <property type="protein sequence ID" value="KAA5602687.1"/>
    <property type="molecule type" value="Genomic_DNA"/>
</dbReference>
<evidence type="ECO:0000313" key="2">
    <source>
        <dbReference type="EMBL" id="KAA5602687.1"/>
    </source>
</evidence>
<name>A0A5M6I499_9HYPH</name>
<organism evidence="2 3">
    <name type="scientific">Blastochloris sulfoviridis</name>
    <dbReference type="NCBI Taxonomy" id="50712"/>
    <lineage>
        <taxon>Bacteria</taxon>
        <taxon>Pseudomonadati</taxon>
        <taxon>Pseudomonadota</taxon>
        <taxon>Alphaproteobacteria</taxon>
        <taxon>Hyphomicrobiales</taxon>
        <taxon>Blastochloridaceae</taxon>
        <taxon>Blastochloris</taxon>
    </lineage>
</organism>
<gene>
    <name evidence="2" type="ORF">F1193_04175</name>
</gene>
<dbReference type="AlphaFoldDB" id="A0A5M6I499"/>
<dbReference type="RefSeq" id="WP_150096417.1">
    <property type="nucleotide sequence ID" value="NZ_VWPL01000005.1"/>
</dbReference>
<keyword evidence="1" id="KW-1133">Transmembrane helix</keyword>
<reference evidence="2 3" key="1">
    <citation type="submission" date="2019-09" db="EMBL/GenBank/DDBJ databases">
        <title>Draft Whole-Genome sequence of Blastochloris sulfoviridis DSM 729.</title>
        <authorList>
            <person name="Meyer T.E."/>
            <person name="Kyndt J.A."/>
        </authorList>
    </citation>
    <scope>NUCLEOTIDE SEQUENCE [LARGE SCALE GENOMIC DNA]</scope>
    <source>
        <strain evidence="2 3">DSM 729</strain>
    </source>
</reference>
<proteinExistence type="predicted"/>
<protein>
    <recommendedName>
        <fullName evidence="4">SGNH/GDSL hydrolase family protein</fullName>
    </recommendedName>
</protein>
<dbReference type="OrthoDB" id="8479602at2"/>
<evidence type="ECO:0008006" key="4">
    <source>
        <dbReference type="Google" id="ProtNLM"/>
    </source>
</evidence>
<evidence type="ECO:0000313" key="3">
    <source>
        <dbReference type="Proteomes" id="UP000323886"/>
    </source>
</evidence>
<comment type="caution">
    <text evidence="2">The sequence shown here is derived from an EMBL/GenBank/DDBJ whole genome shotgun (WGS) entry which is preliminary data.</text>
</comment>
<sequence length="326" mass="36337">MANARTDSTSGEAGSKSAARTTSRRKAWLVRSIMAALAIAYVWHMIAVNIRYAGNDYIIHLQEIVDRRTAHLRATNDLDVVIVGGSNSLFGVSAKQISRQTGLSAYNISLMHEGHYDKNYFNFMEESIPRAVRAKVKFVVLSTIAPFGDLALERRRQDENLTHDLVGRQLHVTLTPNEPLLYAIAVVAPQLLRPSRKGTDAEGKLSVDEAYGDLNFKMITCRYDSERHILNRASDVFDVILPRLQGIRTIFPYATVIVSIPPLASDTGGITEQFVRELSALLPENMLVSVTPALDRKYFCDSEIHPNAQGRMIRTNGIVSDILRAR</sequence>
<keyword evidence="1" id="KW-0472">Membrane</keyword>
<keyword evidence="3" id="KW-1185">Reference proteome</keyword>
<feature type="transmembrane region" description="Helical" evidence="1">
    <location>
        <begin position="28"/>
        <end position="46"/>
    </location>
</feature>